<evidence type="ECO:0000313" key="3">
    <source>
        <dbReference type="Proteomes" id="UP000182347"/>
    </source>
</evidence>
<dbReference type="AlphaFoldDB" id="A0A1G9P5V2"/>
<sequence length="183" mass="21412">MKNIRTKTNRLTIRPLEKLDYDNWLRQFKARQPSRHKYDQGKVDMSECTEKWFAGLVEKHQALAAADDAYIFGVFRKADGTHLGMIDFSTYERGTFQWGRIGYTIHNHFWRHGYGKESVKAALQMALTDLGYHRIEAHINLDNNPSINLAISCGMEYECTRKGFIYEFDQWTDNLVYYINANG</sequence>
<dbReference type="PANTHER" id="PTHR43792">
    <property type="entry name" value="GNAT FAMILY, PUTATIVE (AFU_ORTHOLOGUE AFUA_3G00765)-RELATED-RELATED"/>
    <property type="match status" value="1"/>
</dbReference>
<dbReference type="Pfam" id="PF13302">
    <property type="entry name" value="Acetyltransf_3"/>
    <property type="match status" value="1"/>
</dbReference>
<dbReference type="Gene3D" id="3.40.630.30">
    <property type="match status" value="1"/>
</dbReference>
<dbReference type="GO" id="GO:0016747">
    <property type="term" value="F:acyltransferase activity, transferring groups other than amino-acyl groups"/>
    <property type="evidence" value="ECO:0007669"/>
    <property type="project" value="InterPro"/>
</dbReference>
<name>A0A1G9P5V2_9BACI</name>
<protein>
    <submittedName>
        <fullName evidence="2">Protein N-acetyltransferase, RimJ/RimL family</fullName>
    </submittedName>
</protein>
<evidence type="ECO:0000313" key="2">
    <source>
        <dbReference type="EMBL" id="SDL94272.1"/>
    </source>
</evidence>
<organism evidence="2 3">
    <name type="scientific">Sediminibacillus halophilus</name>
    <dbReference type="NCBI Taxonomy" id="482461"/>
    <lineage>
        <taxon>Bacteria</taxon>
        <taxon>Bacillati</taxon>
        <taxon>Bacillota</taxon>
        <taxon>Bacilli</taxon>
        <taxon>Bacillales</taxon>
        <taxon>Bacillaceae</taxon>
        <taxon>Sediminibacillus</taxon>
    </lineage>
</organism>
<dbReference type="Proteomes" id="UP000182347">
    <property type="component" value="Unassembled WGS sequence"/>
</dbReference>
<feature type="domain" description="N-acetyltransferase" evidence="1">
    <location>
        <begin position="11"/>
        <end position="182"/>
    </location>
</feature>
<accession>A0A1G9P5V2</accession>
<keyword evidence="2" id="KW-0808">Transferase</keyword>
<proteinExistence type="predicted"/>
<dbReference type="InterPro" id="IPR000182">
    <property type="entry name" value="GNAT_dom"/>
</dbReference>
<dbReference type="OrthoDB" id="9798081at2"/>
<dbReference type="STRING" id="482461.SAMN05216244_1304"/>
<reference evidence="3" key="1">
    <citation type="submission" date="2016-10" db="EMBL/GenBank/DDBJ databases">
        <authorList>
            <person name="Varghese N."/>
            <person name="Submissions S."/>
        </authorList>
    </citation>
    <scope>NUCLEOTIDE SEQUENCE [LARGE SCALE GENOMIC DNA]</scope>
    <source>
        <strain evidence="3">CGMCC 1.6199</strain>
    </source>
</reference>
<dbReference type="SUPFAM" id="SSF55729">
    <property type="entry name" value="Acyl-CoA N-acyltransferases (Nat)"/>
    <property type="match status" value="1"/>
</dbReference>
<evidence type="ECO:0000259" key="1">
    <source>
        <dbReference type="PROSITE" id="PS51186"/>
    </source>
</evidence>
<dbReference type="InterPro" id="IPR016181">
    <property type="entry name" value="Acyl_CoA_acyltransferase"/>
</dbReference>
<dbReference type="PROSITE" id="PS51186">
    <property type="entry name" value="GNAT"/>
    <property type="match status" value="1"/>
</dbReference>
<dbReference type="RefSeq" id="WP_074597981.1">
    <property type="nucleotide sequence ID" value="NZ_FNHF01000001.1"/>
</dbReference>
<gene>
    <name evidence="2" type="ORF">SAMN05216244_1304</name>
</gene>
<dbReference type="InterPro" id="IPR051531">
    <property type="entry name" value="N-acetyltransferase"/>
</dbReference>
<dbReference type="EMBL" id="FNHF01000001">
    <property type="protein sequence ID" value="SDL94272.1"/>
    <property type="molecule type" value="Genomic_DNA"/>
</dbReference>
<keyword evidence="3" id="KW-1185">Reference proteome</keyword>